<protein>
    <submittedName>
        <fullName evidence="1">Uncharacterized protein</fullName>
    </submittedName>
</protein>
<keyword evidence="2" id="KW-1185">Reference proteome</keyword>
<accession>A0A0L6VPF9</accession>
<reference evidence="1 2" key="1">
    <citation type="submission" date="2015-08" db="EMBL/GenBank/DDBJ databases">
        <title>Next Generation Sequencing and Analysis of the Genome of Puccinia sorghi L Schw, the Causal Agent of Maize Common Rust.</title>
        <authorList>
            <person name="Rochi L."/>
            <person name="Burguener G."/>
            <person name="Darino M."/>
            <person name="Turjanski A."/>
            <person name="Kreff E."/>
            <person name="Dieguez M.J."/>
            <person name="Sacco F."/>
        </authorList>
    </citation>
    <scope>NUCLEOTIDE SEQUENCE [LARGE SCALE GENOMIC DNA]</scope>
    <source>
        <strain evidence="1 2">RO10H11247</strain>
    </source>
</reference>
<evidence type="ECO:0000313" key="1">
    <source>
        <dbReference type="EMBL" id="KNZ62604.1"/>
    </source>
</evidence>
<dbReference type="EMBL" id="LAVV01002776">
    <property type="protein sequence ID" value="KNZ62604.1"/>
    <property type="molecule type" value="Genomic_DNA"/>
</dbReference>
<gene>
    <name evidence="1" type="ORF">VP01_1249g3</name>
</gene>
<comment type="caution">
    <text evidence="1">The sequence shown here is derived from an EMBL/GenBank/DDBJ whole genome shotgun (WGS) entry which is preliminary data.</text>
</comment>
<dbReference type="Proteomes" id="UP000037035">
    <property type="component" value="Unassembled WGS sequence"/>
</dbReference>
<sequence length="146" mass="15729">METALQSTISITTPILAPNIPQATFTPSFLIYSGSAHNILIDSYARRLGLLPYAKPTHRTVSGFDTYSIADQPLTYGPGSFICGPNSTLAPSKCEFFAGQPSPLWEIWKDAEIVNTICRAGPADQDYTTLMDSALSPASQSSNPKL</sequence>
<name>A0A0L6VPF9_9BASI</name>
<dbReference type="VEuPathDB" id="FungiDB:VP01_1249g3"/>
<organism evidence="1 2">
    <name type="scientific">Puccinia sorghi</name>
    <dbReference type="NCBI Taxonomy" id="27349"/>
    <lineage>
        <taxon>Eukaryota</taxon>
        <taxon>Fungi</taxon>
        <taxon>Dikarya</taxon>
        <taxon>Basidiomycota</taxon>
        <taxon>Pucciniomycotina</taxon>
        <taxon>Pucciniomycetes</taxon>
        <taxon>Pucciniales</taxon>
        <taxon>Pucciniaceae</taxon>
        <taxon>Puccinia</taxon>
    </lineage>
</organism>
<proteinExistence type="predicted"/>
<evidence type="ECO:0000313" key="2">
    <source>
        <dbReference type="Proteomes" id="UP000037035"/>
    </source>
</evidence>
<dbReference type="AlphaFoldDB" id="A0A0L6VPF9"/>